<evidence type="ECO:0000313" key="1">
    <source>
        <dbReference type="EMBL" id="KAF2636876.1"/>
    </source>
</evidence>
<keyword evidence="2" id="KW-1185">Reference proteome</keyword>
<reference evidence="1" key="1">
    <citation type="journal article" date="2020" name="Stud. Mycol.">
        <title>101 Dothideomycetes genomes: a test case for predicting lifestyles and emergence of pathogens.</title>
        <authorList>
            <person name="Haridas S."/>
            <person name="Albert R."/>
            <person name="Binder M."/>
            <person name="Bloem J."/>
            <person name="Labutti K."/>
            <person name="Salamov A."/>
            <person name="Andreopoulos B."/>
            <person name="Baker S."/>
            <person name="Barry K."/>
            <person name="Bills G."/>
            <person name="Bluhm B."/>
            <person name="Cannon C."/>
            <person name="Castanera R."/>
            <person name="Culley D."/>
            <person name="Daum C."/>
            <person name="Ezra D."/>
            <person name="Gonzalez J."/>
            <person name="Henrissat B."/>
            <person name="Kuo A."/>
            <person name="Liang C."/>
            <person name="Lipzen A."/>
            <person name="Lutzoni F."/>
            <person name="Magnuson J."/>
            <person name="Mondo S."/>
            <person name="Nolan M."/>
            <person name="Ohm R."/>
            <person name="Pangilinan J."/>
            <person name="Park H.-J."/>
            <person name="Ramirez L."/>
            <person name="Alfaro M."/>
            <person name="Sun H."/>
            <person name="Tritt A."/>
            <person name="Yoshinaga Y."/>
            <person name="Zwiers L.-H."/>
            <person name="Turgeon B."/>
            <person name="Goodwin S."/>
            <person name="Spatafora J."/>
            <person name="Crous P."/>
            <person name="Grigoriev I."/>
        </authorList>
    </citation>
    <scope>NUCLEOTIDE SEQUENCE</scope>
    <source>
        <strain evidence="1">CBS 473.64</strain>
    </source>
</reference>
<name>A0A6A6RNK0_9PLEO</name>
<protein>
    <submittedName>
        <fullName evidence="1">Uncharacterized protein</fullName>
    </submittedName>
</protein>
<sequence>MSEICGMVLSSEFGGRRRWGSCQATSLPHPLQRDEGFARDTTKGSRRCRENGEAYERLCELVLEGRGMLVSLGSRRCRDNGEAYERLCELVLEGRGMLISLHAHLLGGFSGPPQLSFLRRPLPSLICYTKMPDSFSHPLHHDNGFAEDTAQASTRQVGDGEPYERLYRRVLVHRSMAMPLVGFGGRSKCLLRRAQRASHTSFLITDRHTTPSPDQLLPQLHCRERMAAAARSTAILNNHAAGSDHTIVTLASIDEGIHREGVGYYPCGIAALSKNRVAKCESTETCDGISLDRKAGGL</sequence>
<gene>
    <name evidence="1" type="ORF">P280DRAFT_483466</name>
</gene>
<proteinExistence type="predicted"/>
<organism evidence="1 2">
    <name type="scientific">Massarina eburnea CBS 473.64</name>
    <dbReference type="NCBI Taxonomy" id="1395130"/>
    <lineage>
        <taxon>Eukaryota</taxon>
        <taxon>Fungi</taxon>
        <taxon>Dikarya</taxon>
        <taxon>Ascomycota</taxon>
        <taxon>Pezizomycotina</taxon>
        <taxon>Dothideomycetes</taxon>
        <taxon>Pleosporomycetidae</taxon>
        <taxon>Pleosporales</taxon>
        <taxon>Massarineae</taxon>
        <taxon>Massarinaceae</taxon>
        <taxon>Massarina</taxon>
    </lineage>
</organism>
<accession>A0A6A6RNK0</accession>
<evidence type="ECO:0000313" key="2">
    <source>
        <dbReference type="Proteomes" id="UP000799753"/>
    </source>
</evidence>
<dbReference type="EMBL" id="MU006796">
    <property type="protein sequence ID" value="KAF2636876.1"/>
    <property type="molecule type" value="Genomic_DNA"/>
</dbReference>
<dbReference type="AlphaFoldDB" id="A0A6A6RNK0"/>
<dbReference type="Proteomes" id="UP000799753">
    <property type="component" value="Unassembled WGS sequence"/>
</dbReference>